<comment type="cofactor">
    <cofactor evidence="5">
        <name>[2Fe-2S] cluster</name>
        <dbReference type="ChEBI" id="CHEBI:190135"/>
    </cofactor>
</comment>
<dbReference type="SMART" id="SM00228">
    <property type="entry name" value="PDZ"/>
    <property type="match status" value="1"/>
</dbReference>
<dbReference type="InterPro" id="IPR001055">
    <property type="entry name" value="Adrenodoxin-like"/>
</dbReference>
<dbReference type="Gene3D" id="3.10.20.30">
    <property type="match status" value="1"/>
</dbReference>
<protein>
    <recommendedName>
        <fullName evidence="6">PDZ domain-containing protein</fullName>
    </recommendedName>
</protein>
<dbReference type="AlphaFoldDB" id="A0A9W7FJQ8"/>
<evidence type="ECO:0000259" key="6">
    <source>
        <dbReference type="PROSITE" id="PS50106"/>
    </source>
</evidence>
<comment type="caution">
    <text evidence="7">The sequence shown here is derived from an EMBL/GenBank/DDBJ whole genome shotgun (WGS) entry which is preliminary data.</text>
</comment>
<evidence type="ECO:0000256" key="2">
    <source>
        <dbReference type="ARBA" id="ARBA00022723"/>
    </source>
</evidence>
<dbReference type="PROSITE" id="PS50106">
    <property type="entry name" value="PDZ"/>
    <property type="match status" value="1"/>
</dbReference>
<evidence type="ECO:0000313" key="7">
    <source>
        <dbReference type="EMBL" id="GMI13283.1"/>
    </source>
</evidence>
<name>A0A9W7FJQ8_9STRA</name>
<dbReference type="PANTHER" id="PTHR23426:SF65">
    <property type="entry name" value="FERREDOXIN-2, MITOCHONDRIAL"/>
    <property type="match status" value="1"/>
</dbReference>
<keyword evidence="4" id="KW-0411">Iron-sulfur</keyword>
<gene>
    <name evidence="7" type="ORF">TrLO_g11453</name>
</gene>
<dbReference type="InterPro" id="IPR036010">
    <property type="entry name" value="2Fe-2S_ferredoxin-like_sf"/>
</dbReference>
<dbReference type="Gene3D" id="2.30.42.10">
    <property type="match status" value="1"/>
</dbReference>
<organism evidence="7 8">
    <name type="scientific">Triparma laevis f. longispina</name>
    <dbReference type="NCBI Taxonomy" id="1714387"/>
    <lineage>
        <taxon>Eukaryota</taxon>
        <taxon>Sar</taxon>
        <taxon>Stramenopiles</taxon>
        <taxon>Ochrophyta</taxon>
        <taxon>Bolidophyceae</taxon>
        <taxon>Parmales</taxon>
        <taxon>Triparmaceae</taxon>
        <taxon>Triparma</taxon>
    </lineage>
</organism>
<dbReference type="Pfam" id="PF00595">
    <property type="entry name" value="PDZ"/>
    <property type="match status" value="1"/>
</dbReference>
<dbReference type="InterPro" id="IPR001478">
    <property type="entry name" value="PDZ"/>
</dbReference>
<dbReference type="OrthoDB" id="5987010at2759"/>
<feature type="domain" description="PDZ" evidence="6">
    <location>
        <begin position="1"/>
        <end position="56"/>
    </location>
</feature>
<dbReference type="GO" id="GO:0009055">
    <property type="term" value="F:electron transfer activity"/>
    <property type="evidence" value="ECO:0007669"/>
    <property type="project" value="TreeGrafter"/>
</dbReference>
<keyword evidence="1" id="KW-0001">2Fe-2S</keyword>
<dbReference type="GO" id="GO:0005739">
    <property type="term" value="C:mitochondrion"/>
    <property type="evidence" value="ECO:0007669"/>
    <property type="project" value="TreeGrafter"/>
</dbReference>
<dbReference type="InterPro" id="IPR012675">
    <property type="entry name" value="Beta-grasp_dom_sf"/>
</dbReference>
<accession>A0A9W7FJQ8</accession>
<dbReference type="GO" id="GO:0046872">
    <property type="term" value="F:metal ion binding"/>
    <property type="evidence" value="ECO:0007669"/>
    <property type="project" value="UniProtKB-KW"/>
</dbReference>
<dbReference type="GO" id="GO:0051537">
    <property type="term" value="F:2 iron, 2 sulfur cluster binding"/>
    <property type="evidence" value="ECO:0007669"/>
    <property type="project" value="UniProtKB-KW"/>
</dbReference>
<keyword evidence="2" id="KW-0479">Metal-binding</keyword>
<dbReference type="GO" id="GO:0140647">
    <property type="term" value="P:P450-containing electron transport chain"/>
    <property type="evidence" value="ECO:0007669"/>
    <property type="project" value="InterPro"/>
</dbReference>
<dbReference type="SUPFAM" id="SSF50156">
    <property type="entry name" value="PDZ domain-like"/>
    <property type="match status" value="1"/>
</dbReference>
<dbReference type="PANTHER" id="PTHR23426">
    <property type="entry name" value="FERREDOXIN/ADRENODOXIN"/>
    <property type="match status" value="1"/>
</dbReference>
<dbReference type="EMBL" id="BRXW01000189">
    <property type="protein sequence ID" value="GMI13283.1"/>
    <property type="molecule type" value="Genomic_DNA"/>
</dbReference>
<proteinExistence type="predicted"/>
<keyword evidence="8" id="KW-1185">Reference proteome</keyword>
<keyword evidence="3" id="KW-0408">Iron</keyword>
<evidence type="ECO:0000256" key="3">
    <source>
        <dbReference type="ARBA" id="ARBA00023004"/>
    </source>
</evidence>
<evidence type="ECO:0000313" key="8">
    <source>
        <dbReference type="Proteomes" id="UP001165122"/>
    </source>
</evidence>
<evidence type="ECO:0000256" key="4">
    <source>
        <dbReference type="ARBA" id="ARBA00023014"/>
    </source>
</evidence>
<dbReference type="Proteomes" id="UP001165122">
    <property type="component" value="Unassembled WGS sequence"/>
</dbReference>
<dbReference type="InterPro" id="IPR036034">
    <property type="entry name" value="PDZ_sf"/>
</dbReference>
<reference evidence="8" key="1">
    <citation type="journal article" date="2023" name="Commun. Biol.">
        <title>Genome analysis of Parmales, the sister group of diatoms, reveals the evolutionary specialization of diatoms from phago-mixotrophs to photoautotrophs.</title>
        <authorList>
            <person name="Ban H."/>
            <person name="Sato S."/>
            <person name="Yoshikawa S."/>
            <person name="Yamada K."/>
            <person name="Nakamura Y."/>
            <person name="Ichinomiya M."/>
            <person name="Sato N."/>
            <person name="Blanc-Mathieu R."/>
            <person name="Endo H."/>
            <person name="Kuwata A."/>
            <person name="Ogata H."/>
        </authorList>
    </citation>
    <scope>NUCLEOTIDE SEQUENCE [LARGE SCALE GENOMIC DNA]</scope>
    <source>
        <strain evidence="8">NIES 3700</strain>
    </source>
</reference>
<evidence type="ECO:0000256" key="1">
    <source>
        <dbReference type="ARBA" id="ARBA00022714"/>
    </source>
</evidence>
<evidence type="ECO:0000256" key="5">
    <source>
        <dbReference type="ARBA" id="ARBA00034078"/>
    </source>
</evidence>
<sequence length="195" mass="20149">MGLVLEDGDDGGVVVVDISESGSAAQHDTIQKGDQVLSVNSSPCSTLDFDAVMGLIFSAAESSETVAISLGRAAAASGPASGGSANTGALPDGTQVKLTVTSKGTTKEITGLVGDNMRTTLLDNKIDLYNTMKKKLSNCGGGGQCLTCKVIVEPESGNWGKRSDYEEQKLKKFPENVRLACFNVIEGAATIEVEG</sequence>
<dbReference type="SUPFAM" id="SSF54292">
    <property type="entry name" value="2Fe-2S ferredoxin-like"/>
    <property type="match status" value="1"/>
</dbReference>